<comment type="similarity">
    <text evidence="2 6">Belongs to the acyl-CoA dehydrogenase family.</text>
</comment>
<organism evidence="10 11">
    <name type="scientific">Thauera chlorobenzoica</name>
    <dbReference type="NCBI Taxonomy" id="96773"/>
    <lineage>
        <taxon>Bacteria</taxon>
        <taxon>Pseudomonadati</taxon>
        <taxon>Pseudomonadota</taxon>
        <taxon>Betaproteobacteria</taxon>
        <taxon>Rhodocyclales</taxon>
        <taxon>Zoogloeaceae</taxon>
        <taxon>Thauera</taxon>
    </lineage>
</organism>
<evidence type="ECO:0000313" key="10">
    <source>
        <dbReference type="EMBL" id="APR02985.1"/>
    </source>
</evidence>
<name>A0A1H5WYL3_9RHOO</name>
<dbReference type="EC" id="1.3.8.1" evidence="10"/>
<evidence type="ECO:0000313" key="11">
    <source>
        <dbReference type="Proteomes" id="UP000185739"/>
    </source>
</evidence>
<dbReference type="RefSeq" id="WP_075146679.1">
    <property type="nucleotide sequence ID" value="NZ_CP018839.1"/>
</dbReference>
<dbReference type="SUPFAM" id="SSF47203">
    <property type="entry name" value="Acyl-CoA dehydrogenase C-terminal domain-like"/>
    <property type="match status" value="1"/>
</dbReference>
<dbReference type="InterPro" id="IPR009075">
    <property type="entry name" value="AcylCo_DH/oxidase_C"/>
</dbReference>
<dbReference type="CDD" id="cd00567">
    <property type="entry name" value="ACAD"/>
    <property type="match status" value="1"/>
</dbReference>
<comment type="cofactor">
    <cofactor evidence="1 6">
        <name>FAD</name>
        <dbReference type="ChEBI" id="CHEBI:57692"/>
    </cofactor>
</comment>
<dbReference type="SUPFAM" id="SSF56645">
    <property type="entry name" value="Acyl-CoA dehydrogenase NM domain-like"/>
    <property type="match status" value="1"/>
</dbReference>
<protein>
    <submittedName>
        <fullName evidence="10">Pimeloyl-CoA dehydrogenase, small subunit</fullName>
        <ecNumber evidence="10">1.3.8.1</ecNumber>
    </submittedName>
</protein>
<dbReference type="OrthoDB" id="8523432at2"/>
<feature type="domain" description="Acyl-CoA oxidase/dehydrogenase middle" evidence="8">
    <location>
        <begin position="126"/>
        <end position="203"/>
    </location>
</feature>
<dbReference type="Pfam" id="PF02770">
    <property type="entry name" value="Acyl-CoA_dh_M"/>
    <property type="match status" value="1"/>
</dbReference>
<dbReference type="Pfam" id="PF00441">
    <property type="entry name" value="Acyl-CoA_dh_1"/>
    <property type="match status" value="1"/>
</dbReference>
<dbReference type="Proteomes" id="UP000185739">
    <property type="component" value="Chromosome"/>
</dbReference>
<dbReference type="InterPro" id="IPR013786">
    <property type="entry name" value="AcylCoA_DH/ox_N"/>
</dbReference>
<dbReference type="InterPro" id="IPR006091">
    <property type="entry name" value="Acyl-CoA_Oxase/DH_mid-dom"/>
</dbReference>
<dbReference type="InterPro" id="IPR046373">
    <property type="entry name" value="Acyl-CoA_Oxase/DH_mid-dom_sf"/>
</dbReference>
<dbReference type="GO" id="GO:0050660">
    <property type="term" value="F:flavin adenine dinucleotide binding"/>
    <property type="evidence" value="ECO:0007669"/>
    <property type="project" value="InterPro"/>
</dbReference>
<dbReference type="Gene3D" id="2.40.110.10">
    <property type="entry name" value="Butyryl-CoA Dehydrogenase, subunit A, domain 2"/>
    <property type="match status" value="1"/>
</dbReference>
<dbReference type="InterPro" id="IPR009100">
    <property type="entry name" value="AcylCoA_DH/oxidase_NM_dom_sf"/>
</dbReference>
<keyword evidence="3 6" id="KW-0285">Flavoprotein</keyword>
<feature type="domain" description="Acyl-CoA dehydrogenase/oxidase N-terminal" evidence="9">
    <location>
        <begin position="6"/>
        <end position="121"/>
    </location>
</feature>
<accession>A0A1H5WYL3</accession>
<proteinExistence type="inferred from homology"/>
<gene>
    <name evidence="10" type="ORF">Tchl_0109</name>
</gene>
<evidence type="ECO:0000256" key="3">
    <source>
        <dbReference type="ARBA" id="ARBA00022630"/>
    </source>
</evidence>
<evidence type="ECO:0000256" key="5">
    <source>
        <dbReference type="ARBA" id="ARBA00023002"/>
    </source>
</evidence>
<keyword evidence="11" id="KW-1185">Reference proteome</keyword>
<evidence type="ECO:0000256" key="6">
    <source>
        <dbReference type="RuleBase" id="RU362125"/>
    </source>
</evidence>
<dbReference type="Pfam" id="PF02771">
    <property type="entry name" value="Acyl-CoA_dh_N"/>
    <property type="match status" value="1"/>
</dbReference>
<dbReference type="InterPro" id="IPR036250">
    <property type="entry name" value="AcylCo_DH-like_C"/>
</dbReference>
<dbReference type="Gene3D" id="1.20.140.10">
    <property type="entry name" value="Butyryl-CoA Dehydrogenase, subunit A, domain 3"/>
    <property type="match status" value="1"/>
</dbReference>
<dbReference type="Gene3D" id="1.10.540.10">
    <property type="entry name" value="Acyl-CoA dehydrogenase/oxidase, N-terminal domain"/>
    <property type="match status" value="1"/>
</dbReference>
<sequence length="393" mass="41204">MDFSFTDEQLLLRDTAARFIAREYGFDTRRAILGGAGGERGAREAGLWRTLAELGLLALRVPEEDGGVGGDAVDTLLVMSAFGKGLFAEPYLASAVLATEAIVRLGSPAQRRRWLRPMAAGTLIAAFAHDERGTRGDALALATRATRVGAGYLLEGRKTAVEHGARADLLLVSARTDGGGVALFALGRDVPGLRLAAYPTVDGGGAADLFLEQVYLPASARLGADGEAGGGEGKDEGRGEGDAAEALLAVLDSGLAAVCGEAVGVLERSLEATVEYTRARTQFGAPIATFQVLQHRIADMLIHLEQARSMAYLAAARAGAGTAAERARAMSAAKVVVGEACRFVGEQAVQLHGGMGMTEELDIAHGFRRLFAIEKRFGSTQDHLARFARLLAA</sequence>
<dbReference type="STRING" id="96773.Tchl_0109"/>
<dbReference type="GO" id="GO:0016937">
    <property type="term" value="F:short-chain fatty acyl-CoA dehydrogenase activity"/>
    <property type="evidence" value="ECO:0007669"/>
    <property type="project" value="UniProtKB-EC"/>
</dbReference>
<evidence type="ECO:0000259" key="9">
    <source>
        <dbReference type="Pfam" id="PF02771"/>
    </source>
</evidence>
<feature type="domain" description="Acyl-CoA dehydrogenase/oxidase C-terminal" evidence="7">
    <location>
        <begin position="251"/>
        <end position="383"/>
    </location>
</feature>
<dbReference type="PANTHER" id="PTHR43884:SF20">
    <property type="entry name" value="ACYL-COA DEHYDROGENASE FADE28"/>
    <property type="match status" value="1"/>
</dbReference>
<evidence type="ECO:0000256" key="1">
    <source>
        <dbReference type="ARBA" id="ARBA00001974"/>
    </source>
</evidence>
<dbReference type="KEGG" id="tcl:Tchl_0109"/>
<keyword evidence="5 6" id="KW-0560">Oxidoreductase</keyword>
<dbReference type="PANTHER" id="PTHR43884">
    <property type="entry name" value="ACYL-COA DEHYDROGENASE"/>
    <property type="match status" value="1"/>
</dbReference>
<dbReference type="InterPro" id="IPR037069">
    <property type="entry name" value="AcylCoA_DH/ox_N_sf"/>
</dbReference>
<evidence type="ECO:0000256" key="4">
    <source>
        <dbReference type="ARBA" id="ARBA00022827"/>
    </source>
</evidence>
<keyword evidence="4 6" id="KW-0274">FAD</keyword>
<evidence type="ECO:0000256" key="2">
    <source>
        <dbReference type="ARBA" id="ARBA00009347"/>
    </source>
</evidence>
<dbReference type="EMBL" id="CP018839">
    <property type="protein sequence ID" value="APR02985.1"/>
    <property type="molecule type" value="Genomic_DNA"/>
</dbReference>
<evidence type="ECO:0000259" key="7">
    <source>
        <dbReference type="Pfam" id="PF00441"/>
    </source>
</evidence>
<evidence type="ECO:0000259" key="8">
    <source>
        <dbReference type="Pfam" id="PF02770"/>
    </source>
</evidence>
<dbReference type="AlphaFoldDB" id="A0A1H5WYL3"/>
<reference evidence="10 11" key="1">
    <citation type="submission" date="2016-12" db="EMBL/GenBank/DDBJ databases">
        <title>Complete genome sequence of Thauera chlorobenzoica, a Betaproteobacterium degrading haloaromatics anaerobically to CO2 and halides.</title>
        <authorList>
            <person name="Goris T."/>
            <person name="Mergelsberg M."/>
            <person name="Boll M."/>
        </authorList>
    </citation>
    <scope>NUCLEOTIDE SEQUENCE [LARGE SCALE GENOMIC DNA]</scope>
    <source>
        <strain evidence="10 11">3CB1</strain>
    </source>
</reference>